<dbReference type="EMBL" id="QUSG01000002">
    <property type="protein sequence ID" value="KAA3530294.1"/>
    <property type="molecule type" value="Genomic_DNA"/>
</dbReference>
<organism evidence="1 2">
    <name type="scientific">Agrobacterium vitis</name>
    <name type="common">Rhizobium vitis</name>
    <dbReference type="NCBI Taxonomy" id="373"/>
    <lineage>
        <taxon>Bacteria</taxon>
        <taxon>Pseudomonadati</taxon>
        <taxon>Pseudomonadota</taxon>
        <taxon>Alphaproteobacteria</taxon>
        <taxon>Hyphomicrobiales</taxon>
        <taxon>Rhizobiaceae</taxon>
        <taxon>Rhizobium/Agrobacterium group</taxon>
        <taxon>Agrobacterium</taxon>
    </lineage>
</organism>
<comment type="caution">
    <text evidence="1">The sequence shown here is derived from an EMBL/GenBank/DDBJ whole genome shotgun (WGS) entry which is preliminary data.</text>
</comment>
<gene>
    <name evidence="1" type="ORF">DXT89_06120</name>
</gene>
<evidence type="ECO:0008006" key="3">
    <source>
        <dbReference type="Google" id="ProtNLM"/>
    </source>
</evidence>
<dbReference type="RefSeq" id="WP_060717081.1">
    <property type="nucleotide sequence ID" value="NZ_CP055266.1"/>
</dbReference>
<protein>
    <recommendedName>
        <fullName evidence="3">DUF2946 domain-containing protein</fullName>
    </recommendedName>
</protein>
<proteinExistence type="predicted"/>
<dbReference type="OrthoDB" id="8304754at2"/>
<accession>A0A368P153</accession>
<evidence type="ECO:0000313" key="2">
    <source>
        <dbReference type="Proteomes" id="UP000436911"/>
    </source>
</evidence>
<dbReference type="AlphaFoldDB" id="A0A368P153"/>
<evidence type="ECO:0000313" key="1">
    <source>
        <dbReference type="EMBL" id="KAA3530294.1"/>
    </source>
</evidence>
<dbReference type="Proteomes" id="UP000436911">
    <property type="component" value="Unassembled WGS sequence"/>
</dbReference>
<dbReference type="GeneID" id="60680915"/>
<sequence length="127" mass="12995">MALVLRLMLVIAALAYGAMPVSGLAASGGMATLMTMPVPETPHGHDMMLSASPMQAASPSGHLHKTDGNCPDRHQAMGCGHCAACVSLLADFSVVFGKPLVGDAPLPGSTTRLLSLAPLPLVPPPRF</sequence>
<reference evidence="1 2" key="1">
    <citation type="submission" date="2018-08" db="EMBL/GenBank/DDBJ databases">
        <title>Genome sequencing of Agrobacterium vitis strain ICMP 10754.</title>
        <authorList>
            <person name="Visnovsky S.B."/>
            <person name="Pitman A.R."/>
        </authorList>
    </citation>
    <scope>NUCLEOTIDE SEQUENCE [LARGE SCALE GENOMIC DNA]</scope>
    <source>
        <strain evidence="1 2">ICMP 10754</strain>
    </source>
</reference>
<name>A0A368P153_AGRVI</name>